<reference evidence="2 3" key="1">
    <citation type="submission" date="2019-09" db="EMBL/GenBank/DDBJ databases">
        <title>Reversal of blaTEM antimicrobial resistance by CRISPR-Cas9 in clinical E. coli and other Enterobacteriaceae strains.</title>
        <authorList>
            <person name="Tagliaferri T."/>
            <person name="Guimaraes N."/>
            <person name="Pereira M."/>
            <person name="Felicori L."/>
            <person name="Horz H.-P."/>
            <person name="Santos S."/>
            <person name="Mendes T."/>
        </authorList>
    </citation>
    <scope>NUCLEOTIDE SEQUENCE [LARGE SCALE GENOMIC DNA]</scope>
    <source>
        <strain evidence="2 3">E2_blaTEM_MG</strain>
    </source>
</reference>
<evidence type="ECO:0000313" key="2">
    <source>
        <dbReference type="EMBL" id="KAB2512483.1"/>
    </source>
</evidence>
<dbReference type="Proteomes" id="UP000476281">
    <property type="component" value="Unassembled WGS sequence"/>
</dbReference>
<evidence type="ECO:0000259" key="1">
    <source>
        <dbReference type="Pfam" id="PF14819"/>
    </source>
</evidence>
<gene>
    <name evidence="2" type="primary">queF</name>
    <name evidence="2" type="ORF">F9C29_18525</name>
</gene>
<evidence type="ECO:0000313" key="3">
    <source>
        <dbReference type="Proteomes" id="UP000476281"/>
    </source>
</evidence>
<feature type="non-terminal residue" evidence="2">
    <location>
        <position position="59"/>
    </location>
</feature>
<sequence>MSYENHQALTGLTLGKSTDYRDTYDASLLQGVPRSLNRDPLGLHADALPFVGGDIWTLY</sequence>
<protein>
    <submittedName>
        <fullName evidence="2">NADPH-dependent 7-cyano-7-deazaguanine reductase QueF</fullName>
    </submittedName>
</protein>
<comment type="caution">
    <text evidence="2">The sequence shown here is derived from an EMBL/GenBank/DDBJ whole genome shotgun (WGS) entry which is preliminary data.</text>
</comment>
<dbReference type="Gene3D" id="3.30.1130.10">
    <property type="match status" value="1"/>
</dbReference>
<feature type="domain" description="NADPH-dependent 7-cyano-7-deazaguanine reductase N-terminal" evidence="1">
    <location>
        <begin position="20"/>
        <end position="59"/>
    </location>
</feature>
<dbReference type="AlphaFoldDB" id="A0A6L3XSQ6"/>
<accession>A0A6L3XSQ6</accession>
<dbReference type="Pfam" id="PF14819">
    <property type="entry name" value="QueF_N"/>
    <property type="match status" value="1"/>
</dbReference>
<organism evidence="2 3">
    <name type="scientific">Enterobacter hormaechei</name>
    <dbReference type="NCBI Taxonomy" id="158836"/>
    <lineage>
        <taxon>Bacteria</taxon>
        <taxon>Pseudomonadati</taxon>
        <taxon>Pseudomonadota</taxon>
        <taxon>Gammaproteobacteria</taxon>
        <taxon>Enterobacterales</taxon>
        <taxon>Enterobacteriaceae</taxon>
        <taxon>Enterobacter</taxon>
        <taxon>Enterobacter cloacae complex</taxon>
    </lineage>
</organism>
<name>A0A6L3XSQ6_9ENTR</name>
<dbReference type="InterPro" id="IPR029139">
    <property type="entry name" value="QueF_N"/>
</dbReference>
<proteinExistence type="predicted"/>
<dbReference type="EMBL" id="WBSZ01000725">
    <property type="protein sequence ID" value="KAB2512483.1"/>
    <property type="molecule type" value="Genomic_DNA"/>
</dbReference>
<dbReference type="InterPro" id="IPR043133">
    <property type="entry name" value="GTP-CH-I_C/QueF"/>
</dbReference>